<evidence type="ECO:0000313" key="2">
    <source>
        <dbReference type="Proteomes" id="UP000291084"/>
    </source>
</evidence>
<name>A0A0S3SBJ1_PHAAN</name>
<sequence length="75" mass="9130">MFSRCQPQLRARVACNQHICSFWHCDISGSYSEQHSWLFREDEELGTKRPFRLELIFFFKLRKKYVFGLSKNFSF</sequence>
<accession>A0A0S3SBJ1</accession>
<dbReference type="AlphaFoldDB" id="A0A0S3SBJ1"/>
<feature type="non-terminal residue" evidence="1">
    <location>
        <position position="75"/>
    </location>
</feature>
<keyword evidence="2" id="KW-1185">Reference proteome</keyword>
<gene>
    <name evidence="1" type="primary">Vigan.06G140200</name>
    <name evidence="1" type="ORF">VIGAN_06140200</name>
</gene>
<organism evidence="1 2">
    <name type="scientific">Vigna angularis var. angularis</name>
    <dbReference type="NCBI Taxonomy" id="157739"/>
    <lineage>
        <taxon>Eukaryota</taxon>
        <taxon>Viridiplantae</taxon>
        <taxon>Streptophyta</taxon>
        <taxon>Embryophyta</taxon>
        <taxon>Tracheophyta</taxon>
        <taxon>Spermatophyta</taxon>
        <taxon>Magnoliopsida</taxon>
        <taxon>eudicotyledons</taxon>
        <taxon>Gunneridae</taxon>
        <taxon>Pentapetalae</taxon>
        <taxon>rosids</taxon>
        <taxon>fabids</taxon>
        <taxon>Fabales</taxon>
        <taxon>Fabaceae</taxon>
        <taxon>Papilionoideae</taxon>
        <taxon>50 kb inversion clade</taxon>
        <taxon>NPAAA clade</taxon>
        <taxon>indigoferoid/millettioid clade</taxon>
        <taxon>Phaseoleae</taxon>
        <taxon>Vigna</taxon>
    </lineage>
</organism>
<protein>
    <submittedName>
        <fullName evidence="1">Uncharacterized protein</fullName>
    </submittedName>
</protein>
<reference evidence="1 2" key="1">
    <citation type="journal article" date="2015" name="Sci. Rep.">
        <title>The power of single molecule real-time sequencing technology in the de novo assembly of a eukaryotic genome.</title>
        <authorList>
            <person name="Sakai H."/>
            <person name="Naito K."/>
            <person name="Ogiso-Tanaka E."/>
            <person name="Takahashi Y."/>
            <person name="Iseki K."/>
            <person name="Muto C."/>
            <person name="Satou K."/>
            <person name="Teruya K."/>
            <person name="Shiroma A."/>
            <person name="Shimoji M."/>
            <person name="Hirano T."/>
            <person name="Itoh T."/>
            <person name="Kaga A."/>
            <person name="Tomooka N."/>
        </authorList>
    </citation>
    <scope>NUCLEOTIDE SEQUENCE [LARGE SCALE GENOMIC DNA]</scope>
    <source>
        <strain evidence="2">cv. Shumari</strain>
    </source>
</reference>
<proteinExistence type="predicted"/>
<dbReference type="Proteomes" id="UP000291084">
    <property type="component" value="Chromosome 6"/>
</dbReference>
<dbReference type="EMBL" id="AP015039">
    <property type="protein sequence ID" value="BAT90204.1"/>
    <property type="molecule type" value="Genomic_DNA"/>
</dbReference>
<evidence type="ECO:0000313" key="1">
    <source>
        <dbReference type="EMBL" id="BAT90204.1"/>
    </source>
</evidence>